<evidence type="ECO:0000256" key="1">
    <source>
        <dbReference type="ARBA" id="ARBA00012513"/>
    </source>
</evidence>
<evidence type="ECO:0000256" key="6">
    <source>
        <dbReference type="ARBA" id="ARBA00022840"/>
    </source>
</evidence>
<dbReference type="PANTHER" id="PTHR24346:SF82">
    <property type="entry name" value="KP78A-RELATED"/>
    <property type="match status" value="1"/>
</dbReference>
<dbReference type="InterPro" id="IPR000719">
    <property type="entry name" value="Prot_kinase_dom"/>
</dbReference>
<organism evidence="10 11">
    <name type="scientific">Spermophilus dauricus</name>
    <name type="common">Daurian ground squirrel</name>
    <dbReference type="NCBI Taxonomy" id="99837"/>
    <lineage>
        <taxon>Eukaryota</taxon>
        <taxon>Metazoa</taxon>
        <taxon>Chordata</taxon>
        <taxon>Craniata</taxon>
        <taxon>Vertebrata</taxon>
        <taxon>Euteleostomi</taxon>
        <taxon>Mammalia</taxon>
        <taxon>Eutheria</taxon>
        <taxon>Euarchontoglires</taxon>
        <taxon>Glires</taxon>
        <taxon>Rodentia</taxon>
        <taxon>Sciuromorpha</taxon>
        <taxon>Sciuridae</taxon>
        <taxon>Xerinae</taxon>
        <taxon>Marmotini</taxon>
        <taxon>Spermophilus</taxon>
    </lineage>
</organism>
<dbReference type="GO" id="GO:0004674">
    <property type="term" value="F:protein serine/threonine kinase activity"/>
    <property type="evidence" value="ECO:0007669"/>
    <property type="project" value="UniProtKB-KW"/>
</dbReference>
<evidence type="ECO:0000259" key="9">
    <source>
        <dbReference type="PROSITE" id="PS50011"/>
    </source>
</evidence>
<reference evidence="10" key="1">
    <citation type="submission" date="2025-08" db="UniProtKB">
        <authorList>
            <consortium name="Ensembl"/>
        </authorList>
    </citation>
    <scope>IDENTIFICATION</scope>
</reference>
<keyword evidence="4" id="KW-0547">Nucleotide-binding</keyword>
<evidence type="ECO:0000256" key="3">
    <source>
        <dbReference type="ARBA" id="ARBA00022679"/>
    </source>
</evidence>
<comment type="catalytic activity">
    <reaction evidence="7">
        <text>L-threonyl-[protein] + ATP = O-phospho-L-threonyl-[protein] + ADP + H(+)</text>
        <dbReference type="Rhea" id="RHEA:46608"/>
        <dbReference type="Rhea" id="RHEA-COMP:11060"/>
        <dbReference type="Rhea" id="RHEA-COMP:11605"/>
        <dbReference type="ChEBI" id="CHEBI:15378"/>
        <dbReference type="ChEBI" id="CHEBI:30013"/>
        <dbReference type="ChEBI" id="CHEBI:30616"/>
        <dbReference type="ChEBI" id="CHEBI:61977"/>
        <dbReference type="ChEBI" id="CHEBI:456216"/>
        <dbReference type="EC" id="2.7.11.1"/>
    </reaction>
</comment>
<dbReference type="Gene3D" id="1.10.510.10">
    <property type="entry name" value="Transferase(Phosphotransferase) domain 1"/>
    <property type="match status" value="1"/>
</dbReference>
<evidence type="ECO:0000313" key="10">
    <source>
        <dbReference type="Ensembl" id="ENSSDAP00000005941.1"/>
    </source>
</evidence>
<evidence type="ECO:0000256" key="5">
    <source>
        <dbReference type="ARBA" id="ARBA00022777"/>
    </source>
</evidence>
<evidence type="ECO:0000256" key="4">
    <source>
        <dbReference type="ARBA" id="ARBA00022741"/>
    </source>
</evidence>
<evidence type="ECO:0000313" key="11">
    <source>
        <dbReference type="Proteomes" id="UP000694422"/>
    </source>
</evidence>
<dbReference type="EC" id="2.7.11.1" evidence="1"/>
<dbReference type="PROSITE" id="PS00108">
    <property type="entry name" value="PROTEIN_KINASE_ST"/>
    <property type="match status" value="1"/>
</dbReference>
<dbReference type="GO" id="GO:0005737">
    <property type="term" value="C:cytoplasm"/>
    <property type="evidence" value="ECO:0007669"/>
    <property type="project" value="TreeGrafter"/>
</dbReference>
<dbReference type="SMART" id="SM00220">
    <property type="entry name" value="S_TKc"/>
    <property type="match status" value="1"/>
</dbReference>
<sequence length="249" mass="27672">MNRGRSVTGQGLWAHLCFSVPRQDPFVESRIGGLQGNFGTVRLARHILTGAEVAVKTVGKGELDPAFLQAEVAIMKAVEHPSVVQLFQVVETADRVYLIMEYAGWGQLLQYIPEGVGLPEQEAQGLFEQVASALRACHAQGIAHRDVKAENILLDARGLVKLCDFGLGCQFRRGELLHTVCGTATYWAPELFLDQPYHGPAVDVWSLGVVLYLMLTGHLPFEGDTLEELRDQKRKKKTFLFFKKKNLLV</sequence>
<dbReference type="SUPFAM" id="SSF56112">
    <property type="entry name" value="Protein kinase-like (PK-like)"/>
    <property type="match status" value="1"/>
</dbReference>
<dbReference type="FunFam" id="1.10.510.10:FF:000571">
    <property type="entry name" value="Maternal embryonic leucine zipper kinase"/>
    <property type="match status" value="1"/>
</dbReference>
<keyword evidence="2" id="KW-0723">Serine/threonine-protein kinase</keyword>
<dbReference type="FunFam" id="3.30.200.20:FF:000003">
    <property type="entry name" value="Non-specific serine/threonine protein kinase"/>
    <property type="match status" value="1"/>
</dbReference>
<dbReference type="Pfam" id="PF00069">
    <property type="entry name" value="Pkinase"/>
    <property type="match status" value="1"/>
</dbReference>
<accession>A0A8C9ULA4</accession>
<dbReference type="Ensembl" id="ENSSDAT00000006794.1">
    <property type="protein sequence ID" value="ENSSDAP00000005941.1"/>
    <property type="gene ID" value="ENSSDAG00000005539.1"/>
</dbReference>
<dbReference type="InterPro" id="IPR011009">
    <property type="entry name" value="Kinase-like_dom_sf"/>
</dbReference>
<name>A0A8C9ULA4_SPEDA</name>
<reference evidence="10" key="2">
    <citation type="submission" date="2025-09" db="UniProtKB">
        <authorList>
            <consortium name="Ensembl"/>
        </authorList>
    </citation>
    <scope>IDENTIFICATION</scope>
</reference>
<dbReference type="PROSITE" id="PS50011">
    <property type="entry name" value="PROTEIN_KINASE_DOM"/>
    <property type="match status" value="1"/>
</dbReference>
<evidence type="ECO:0000256" key="8">
    <source>
        <dbReference type="ARBA" id="ARBA00048679"/>
    </source>
</evidence>
<evidence type="ECO:0000256" key="2">
    <source>
        <dbReference type="ARBA" id="ARBA00022527"/>
    </source>
</evidence>
<dbReference type="PANTHER" id="PTHR24346">
    <property type="entry name" value="MAP/MICROTUBULE AFFINITY-REGULATING KINASE"/>
    <property type="match status" value="1"/>
</dbReference>
<keyword evidence="5" id="KW-0418">Kinase</keyword>
<proteinExistence type="predicted"/>
<dbReference type="InterPro" id="IPR008271">
    <property type="entry name" value="Ser/Thr_kinase_AS"/>
</dbReference>
<keyword evidence="11" id="KW-1185">Reference proteome</keyword>
<protein>
    <recommendedName>
        <fullName evidence="1">non-specific serine/threonine protein kinase</fullName>
        <ecNumber evidence="1">2.7.11.1</ecNumber>
    </recommendedName>
</protein>
<keyword evidence="6" id="KW-0067">ATP-binding</keyword>
<comment type="catalytic activity">
    <reaction evidence="8">
        <text>L-seryl-[protein] + ATP = O-phospho-L-seryl-[protein] + ADP + H(+)</text>
        <dbReference type="Rhea" id="RHEA:17989"/>
        <dbReference type="Rhea" id="RHEA-COMP:9863"/>
        <dbReference type="Rhea" id="RHEA-COMP:11604"/>
        <dbReference type="ChEBI" id="CHEBI:15378"/>
        <dbReference type="ChEBI" id="CHEBI:29999"/>
        <dbReference type="ChEBI" id="CHEBI:30616"/>
        <dbReference type="ChEBI" id="CHEBI:83421"/>
        <dbReference type="ChEBI" id="CHEBI:456216"/>
        <dbReference type="EC" id="2.7.11.1"/>
    </reaction>
</comment>
<dbReference type="Proteomes" id="UP000694422">
    <property type="component" value="Unplaced"/>
</dbReference>
<keyword evidence="3" id="KW-0808">Transferase</keyword>
<dbReference type="AlphaFoldDB" id="A0A8C9ULA4"/>
<dbReference type="GO" id="GO:0035556">
    <property type="term" value="P:intracellular signal transduction"/>
    <property type="evidence" value="ECO:0007669"/>
    <property type="project" value="TreeGrafter"/>
</dbReference>
<evidence type="ECO:0000256" key="7">
    <source>
        <dbReference type="ARBA" id="ARBA00047899"/>
    </source>
</evidence>
<dbReference type="GO" id="GO:0005524">
    <property type="term" value="F:ATP binding"/>
    <property type="evidence" value="ECO:0007669"/>
    <property type="project" value="UniProtKB-KW"/>
</dbReference>
<feature type="domain" description="Protein kinase" evidence="9">
    <location>
        <begin position="27"/>
        <end position="249"/>
    </location>
</feature>